<evidence type="ECO:0000313" key="3">
    <source>
        <dbReference type="Proteomes" id="UP001198701"/>
    </source>
</evidence>
<dbReference type="PIRSF" id="PIRSF005610">
    <property type="entry name" value="SirB"/>
    <property type="match status" value="1"/>
</dbReference>
<dbReference type="Pfam" id="PF04247">
    <property type="entry name" value="SirB"/>
    <property type="match status" value="1"/>
</dbReference>
<reference evidence="2 3" key="1">
    <citation type="submission" date="2021-11" db="EMBL/GenBank/DDBJ databases">
        <authorList>
            <person name="Huq M.A."/>
        </authorList>
    </citation>
    <scope>NUCLEOTIDE SEQUENCE [LARGE SCALE GENOMIC DNA]</scope>
    <source>
        <strain evidence="2 3">MAHUQ-52</strain>
    </source>
</reference>
<comment type="caution">
    <text evidence="2">The sequence shown here is derived from an EMBL/GenBank/DDBJ whole genome shotgun (WGS) entry which is preliminary data.</text>
</comment>
<dbReference type="EMBL" id="JAJHPV010000009">
    <property type="protein sequence ID" value="MCC6070348.1"/>
    <property type="molecule type" value="Genomic_DNA"/>
</dbReference>
<protein>
    <submittedName>
        <fullName evidence="2">SirB2 family protein</fullName>
    </submittedName>
</protein>
<organism evidence="2 3">
    <name type="scientific">Massilia agrisoli</name>
    <dbReference type="NCBI Taxonomy" id="2892444"/>
    <lineage>
        <taxon>Bacteria</taxon>
        <taxon>Pseudomonadati</taxon>
        <taxon>Pseudomonadota</taxon>
        <taxon>Betaproteobacteria</taxon>
        <taxon>Burkholderiales</taxon>
        <taxon>Oxalobacteraceae</taxon>
        <taxon>Telluria group</taxon>
        <taxon>Massilia</taxon>
    </lineage>
</organism>
<dbReference type="PANTHER" id="PTHR39594:SF1">
    <property type="entry name" value="PROTEIN YCHQ"/>
    <property type="match status" value="1"/>
</dbReference>
<evidence type="ECO:0000313" key="2">
    <source>
        <dbReference type="EMBL" id="MCC6070348.1"/>
    </source>
</evidence>
<keyword evidence="1" id="KW-0812">Transmembrane</keyword>
<dbReference type="Proteomes" id="UP001198701">
    <property type="component" value="Unassembled WGS sequence"/>
</dbReference>
<keyword evidence="3" id="KW-1185">Reference proteome</keyword>
<keyword evidence="1" id="KW-0472">Membrane</keyword>
<feature type="transmembrane region" description="Helical" evidence="1">
    <location>
        <begin position="46"/>
        <end position="65"/>
    </location>
</feature>
<sequence>MSYILLKHAHITLAATSVSFFLIRGLWMLAGSPMLSRGWVRHTPHLVDTLLLSSAIALAGMAGISPLSSPWLGAKIGALVAYIVLGSIALKYGKTRLSRLAAFIAAIGCFAYIATTAVTKNPLFFL</sequence>
<dbReference type="PANTHER" id="PTHR39594">
    <property type="entry name" value="PROTEIN YCHQ"/>
    <property type="match status" value="1"/>
</dbReference>
<accession>A0ABS8IRH1</accession>
<proteinExistence type="predicted"/>
<feature type="transmembrane region" description="Helical" evidence="1">
    <location>
        <begin position="12"/>
        <end position="34"/>
    </location>
</feature>
<feature type="transmembrane region" description="Helical" evidence="1">
    <location>
        <begin position="71"/>
        <end position="90"/>
    </location>
</feature>
<gene>
    <name evidence="2" type="ORF">LMJ30_05155</name>
</gene>
<feature type="transmembrane region" description="Helical" evidence="1">
    <location>
        <begin position="97"/>
        <end position="118"/>
    </location>
</feature>
<evidence type="ECO:0000256" key="1">
    <source>
        <dbReference type="SAM" id="Phobius"/>
    </source>
</evidence>
<dbReference type="RefSeq" id="WP_229431275.1">
    <property type="nucleotide sequence ID" value="NZ_JAJHPV010000009.1"/>
</dbReference>
<dbReference type="InterPro" id="IPR007360">
    <property type="entry name" value="SirB"/>
</dbReference>
<keyword evidence="1" id="KW-1133">Transmembrane helix</keyword>
<name>A0ABS8IRH1_9BURK</name>